<dbReference type="Pfam" id="PF01551">
    <property type="entry name" value="Peptidase_M23"/>
    <property type="match status" value="1"/>
</dbReference>
<keyword evidence="6" id="KW-1185">Reference proteome</keyword>
<keyword evidence="1" id="KW-0175">Coiled coil</keyword>
<feature type="coiled-coil region" evidence="1">
    <location>
        <begin position="38"/>
        <end position="107"/>
    </location>
</feature>
<dbReference type="EMBL" id="JARXRO010000009">
    <property type="protein sequence ID" value="MDH5832729.1"/>
    <property type="molecule type" value="Genomic_DNA"/>
</dbReference>
<feature type="compositionally biased region" description="Basic and acidic residues" evidence="2">
    <location>
        <begin position="252"/>
        <end position="262"/>
    </location>
</feature>
<evidence type="ECO:0000256" key="2">
    <source>
        <dbReference type="SAM" id="MobiDB-lite"/>
    </source>
</evidence>
<keyword evidence="3" id="KW-0732">Signal</keyword>
<dbReference type="Gene3D" id="6.10.250.3150">
    <property type="match status" value="1"/>
</dbReference>
<protein>
    <submittedName>
        <fullName evidence="5">Peptidoglycan DD-metalloendopeptidase family protein</fullName>
    </submittedName>
</protein>
<evidence type="ECO:0000313" key="5">
    <source>
        <dbReference type="EMBL" id="MDH5832729.1"/>
    </source>
</evidence>
<sequence length="412" mass="44227">MTHAARARRALAAGLLAAACIAAPAWAWQSGGETEQRLDRVRKELRDVASERRRLEGRRGDAARQLRAADEQVASSARALQQTESELARQQAALAELASTRDALRTRMGAQREELHALLRASYTAGDAAPLKLLLAQDQVADASRALTYHRYLQRQRAERIAALHEELAGLESLEREIADRSEALERAREDQRAQVAALERDRSERAQAVATLDKRYRDRSAREQALGRDAKSLERLLARLRAAAAKAEAERKAAAAREARRQASPGGGNPARRAPAQVARAAPIQVGGLGWPLSGALLAGFGGRMPDGRSSQGVLIGAAAGSPVRAVADGTVVFAEWMTGYGMILIVDHGNGAMSLYAHCDALLKDAGAAVRRGDAVATVGNSGGQGQPALYFELRRNGQPVNPTGFLQKR</sequence>
<evidence type="ECO:0000259" key="4">
    <source>
        <dbReference type="Pfam" id="PF01551"/>
    </source>
</evidence>
<dbReference type="SUPFAM" id="SSF51261">
    <property type="entry name" value="Duplicated hybrid motif"/>
    <property type="match status" value="1"/>
</dbReference>
<dbReference type="InterPro" id="IPR016047">
    <property type="entry name" value="M23ase_b-sheet_dom"/>
</dbReference>
<comment type="caution">
    <text evidence="5">The sequence shown here is derived from an EMBL/GenBank/DDBJ whole genome shotgun (WGS) entry which is preliminary data.</text>
</comment>
<organism evidence="5 6">
    <name type="scientific">Luteimonas kalidii</name>
    <dbReference type="NCBI Taxonomy" id="3042025"/>
    <lineage>
        <taxon>Bacteria</taxon>
        <taxon>Pseudomonadati</taxon>
        <taxon>Pseudomonadota</taxon>
        <taxon>Gammaproteobacteria</taxon>
        <taxon>Lysobacterales</taxon>
        <taxon>Lysobacteraceae</taxon>
        <taxon>Luteimonas</taxon>
    </lineage>
</organism>
<name>A0ABT6JPW7_9GAMM</name>
<dbReference type="RefSeq" id="WP_280576910.1">
    <property type="nucleotide sequence ID" value="NZ_JARXRO010000009.1"/>
</dbReference>
<evidence type="ECO:0000313" key="6">
    <source>
        <dbReference type="Proteomes" id="UP001156873"/>
    </source>
</evidence>
<gene>
    <name evidence="5" type="ORF">QFW81_02115</name>
</gene>
<feature type="domain" description="M23ase beta-sheet core" evidence="4">
    <location>
        <begin position="311"/>
        <end position="405"/>
    </location>
</feature>
<proteinExistence type="predicted"/>
<dbReference type="InterPro" id="IPR050570">
    <property type="entry name" value="Cell_wall_metabolism_enzyme"/>
</dbReference>
<feature type="chain" id="PRO_5046862819" evidence="3">
    <location>
        <begin position="28"/>
        <end position="412"/>
    </location>
</feature>
<dbReference type="InterPro" id="IPR011055">
    <property type="entry name" value="Dup_hybrid_motif"/>
</dbReference>
<evidence type="ECO:0000256" key="1">
    <source>
        <dbReference type="SAM" id="Coils"/>
    </source>
</evidence>
<dbReference type="Gene3D" id="2.70.70.10">
    <property type="entry name" value="Glucose Permease (Domain IIA)"/>
    <property type="match status" value="1"/>
</dbReference>
<dbReference type="CDD" id="cd12797">
    <property type="entry name" value="M23_peptidase"/>
    <property type="match status" value="1"/>
</dbReference>
<dbReference type="PANTHER" id="PTHR21666:SF270">
    <property type="entry name" value="MUREIN HYDROLASE ACTIVATOR ENVC"/>
    <property type="match status" value="1"/>
</dbReference>
<feature type="signal peptide" evidence="3">
    <location>
        <begin position="1"/>
        <end position="27"/>
    </location>
</feature>
<feature type="region of interest" description="Disordered" evidence="2">
    <location>
        <begin position="252"/>
        <end position="279"/>
    </location>
</feature>
<dbReference type="PROSITE" id="PS51257">
    <property type="entry name" value="PROKAR_LIPOPROTEIN"/>
    <property type="match status" value="1"/>
</dbReference>
<evidence type="ECO:0000256" key="3">
    <source>
        <dbReference type="SAM" id="SignalP"/>
    </source>
</evidence>
<dbReference type="PANTHER" id="PTHR21666">
    <property type="entry name" value="PEPTIDASE-RELATED"/>
    <property type="match status" value="1"/>
</dbReference>
<accession>A0ABT6JPW7</accession>
<reference evidence="5 6" key="1">
    <citation type="submission" date="2023-04" db="EMBL/GenBank/DDBJ databases">
        <title>Luteimonas sp. M1R5S59.</title>
        <authorList>
            <person name="Sun J.-Q."/>
        </authorList>
    </citation>
    <scope>NUCLEOTIDE SEQUENCE [LARGE SCALE GENOMIC DNA]</scope>
    <source>
        <strain evidence="5 6">M1R5S59</strain>
    </source>
</reference>
<dbReference type="Proteomes" id="UP001156873">
    <property type="component" value="Unassembled WGS sequence"/>
</dbReference>